<evidence type="ECO:0000313" key="9">
    <source>
        <dbReference type="Proteomes" id="UP001231675"/>
    </source>
</evidence>
<dbReference type="InterPro" id="IPR011042">
    <property type="entry name" value="6-blade_b-propeller_TolB-like"/>
</dbReference>
<evidence type="ECO:0000313" key="8">
    <source>
        <dbReference type="EMBL" id="MDP9685055.1"/>
    </source>
</evidence>
<dbReference type="InterPro" id="IPR047212">
    <property type="entry name" value="TPP_POXB-like"/>
</dbReference>
<organism evidence="8 9">
    <name type="scientific">Streptomyces griseoviridis</name>
    <dbReference type="NCBI Taxonomy" id="45398"/>
    <lineage>
        <taxon>Bacteria</taxon>
        <taxon>Bacillati</taxon>
        <taxon>Actinomycetota</taxon>
        <taxon>Actinomycetes</taxon>
        <taxon>Kitasatosporales</taxon>
        <taxon>Streptomycetaceae</taxon>
        <taxon>Streptomyces</taxon>
    </lineage>
</organism>
<dbReference type="Pfam" id="PF00205">
    <property type="entry name" value="TPP_enzyme_M"/>
    <property type="match status" value="1"/>
</dbReference>
<dbReference type="Gene3D" id="3.40.50.970">
    <property type="match status" value="2"/>
</dbReference>
<dbReference type="Pfam" id="PF02776">
    <property type="entry name" value="TPP_enzyme_N"/>
    <property type="match status" value="1"/>
</dbReference>
<evidence type="ECO:0000259" key="6">
    <source>
        <dbReference type="Pfam" id="PF02775"/>
    </source>
</evidence>
<protein>
    <submittedName>
        <fullName evidence="8">Thiamine pyrophosphate-dependent acetolactate synthase large subunit-like protein</fullName>
    </submittedName>
</protein>
<dbReference type="SUPFAM" id="SSF52467">
    <property type="entry name" value="DHS-like NAD/FAD-binding domain"/>
    <property type="match status" value="1"/>
</dbReference>
<evidence type="ECO:0000259" key="7">
    <source>
        <dbReference type="Pfam" id="PF02776"/>
    </source>
</evidence>
<dbReference type="InterPro" id="IPR029035">
    <property type="entry name" value="DHS-like_NAD/FAD-binding_dom"/>
</dbReference>
<dbReference type="InterPro" id="IPR047210">
    <property type="entry name" value="TPP_PYR_POXB-like"/>
</dbReference>
<dbReference type="CDD" id="cd07039">
    <property type="entry name" value="TPP_PYR_POX"/>
    <property type="match status" value="1"/>
</dbReference>
<dbReference type="Gene3D" id="2.120.10.30">
    <property type="entry name" value="TolB, C-terminal domain"/>
    <property type="match status" value="1"/>
</dbReference>
<dbReference type="EMBL" id="JAURUD010000001">
    <property type="protein sequence ID" value="MDP9685055.1"/>
    <property type="molecule type" value="Genomic_DNA"/>
</dbReference>
<feature type="region of interest" description="Disordered" evidence="4">
    <location>
        <begin position="483"/>
        <end position="586"/>
    </location>
</feature>
<reference evidence="8 9" key="1">
    <citation type="submission" date="2023-07" db="EMBL/GenBank/DDBJ databases">
        <title>Sequencing the genomes of 1000 actinobacteria strains.</title>
        <authorList>
            <person name="Klenk H.-P."/>
        </authorList>
    </citation>
    <scope>NUCLEOTIDE SEQUENCE [LARGE SCALE GENOMIC DNA]</scope>
    <source>
        <strain evidence="8 9">DSM 40229</strain>
    </source>
</reference>
<dbReference type="InterPro" id="IPR012001">
    <property type="entry name" value="Thiamin_PyroP_enz_TPP-bd_dom"/>
</dbReference>
<dbReference type="Proteomes" id="UP001231675">
    <property type="component" value="Unassembled WGS sequence"/>
</dbReference>
<accession>A0ABT9LNF2</accession>
<keyword evidence="9" id="KW-1185">Reference proteome</keyword>
<keyword evidence="2 3" id="KW-0786">Thiamine pyrophosphate</keyword>
<dbReference type="CDD" id="cd02014">
    <property type="entry name" value="TPP_POX"/>
    <property type="match status" value="1"/>
</dbReference>
<name>A0ABT9LNF2_STRGD</name>
<dbReference type="InterPro" id="IPR011766">
    <property type="entry name" value="TPP_enzyme_TPP-bd"/>
</dbReference>
<proteinExistence type="inferred from homology"/>
<feature type="domain" description="Thiamine pyrophosphate enzyme central" evidence="5">
    <location>
        <begin position="193"/>
        <end position="320"/>
    </location>
</feature>
<dbReference type="InterPro" id="IPR012000">
    <property type="entry name" value="Thiamin_PyroP_enz_cen_dom"/>
</dbReference>
<dbReference type="Pfam" id="PF02775">
    <property type="entry name" value="TPP_enzyme_C"/>
    <property type="match status" value="1"/>
</dbReference>
<dbReference type="Gene3D" id="3.40.50.1220">
    <property type="entry name" value="TPP-binding domain"/>
    <property type="match status" value="1"/>
</dbReference>
<evidence type="ECO:0000256" key="2">
    <source>
        <dbReference type="ARBA" id="ARBA00023052"/>
    </source>
</evidence>
<evidence type="ECO:0000256" key="3">
    <source>
        <dbReference type="RuleBase" id="RU362132"/>
    </source>
</evidence>
<dbReference type="InterPro" id="IPR047211">
    <property type="entry name" value="POXB-like"/>
</dbReference>
<feature type="domain" description="Thiamine pyrophosphate enzyme N-terminal TPP-binding" evidence="7">
    <location>
        <begin position="6"/>
        <end position="116"/>
    </location>
</feature>
<feature type="domain" description="Thiamine pyrophosphate enzyme TPP-binding" evidence="6">
    <location>
        <begin position="383"/>
        <end position="474"/>
    </location>
</feature>
<evidence type="ECO:0000259" key="5">
    <source>
        <dbReference type="Pfam" id="PF00205"/>
    </source>
</evidence>
<evidence type="ECO:0000256" key="4">
    <source>
        <dbReference type="SAM" id="MobiDB-lite"/>
    </source>
</evidence>
<feature type="compositionally biased region" description="Basic residues" evidence="4">
    <location>
        <begin position="493"/>
        <end position="536"/>
    </location>
</feature>
<evidence type="ECO:0000256" key="1">
    <source>
        <dbReference type="ARBA" id="ARBA00007812"/>
    </source>
</evidence>
<gene>
    <name evidence="8" type="ORF">J2S47_005557</name>
</gene>
<comment type="similarity">
    <text evidence="1 3">Belongs to the TPP enzyme family.</text>
</comment>
<dbReference type="InterPro" id="IPR029061">
    <property type="entry name" value="THDP-binding"/>
</dbReference>
<dbReference type="PANTHER" id="PTHR42981:SF2">
    <property type="entry name" value="PYRUVATE DEHYDROGENASE [UBIQUINONE]"/>
    <property type="match status" value="1"/>
</dbReference>
<comment type="caution">
    <text evidence="8">The sequence shown here is derived from an EMBL/GenBank/DDBJ whole genome shotgun (WGS) entry which is preliminary data.</text>
</comment>
<dbReference type="SUPFAM" id="SSF52518">
    <property type="entry name" value="Thiamin diphosphate-binding fold (THDP-binding)"/>
    <property type="match status" value="2"/>
</dbReference>
<dbReference type="PANTHER" id="PTHR42981">
    <property type="entry name" value="PYRUVATE DEHYDROGENASE [UBIQUINONE]"/>
    <property type="match status" value="1"/>
</dbReference>
<sequence>MAKQSIAEQYVDLLARAGVERVYGVVGDSLNPVVDAVRRHTALDWVQVRHEEVAAFAAGAEAQLTGKLAACAGSCGPGNLHLINGLYDAHRSMAPVIALAAQIPSGEIGTGYFQETHPDRLFAECSHYSELISSPRQMPRVAQTAIQHAVGRRGVSVVALSGDVADQDAPSAGAELAMPLDLPAIRPADQELARLRDLVDAADKVTLFCGRGVAGAHAEVMAFAEKVKSPVGHALRGKEHIQYDNPYDVGMSGLLGYGAAYEAMHETDLLILLGTDFPYENFLPRNVKTVQVDTQPERLGRRTPLELAVWGDVRETLRCLTPMVREKRSRQFLDRMLDRHVHALEKAVHAYTHDVETMTPIHPEYVASVLDEEAADDAVFTVDTGMCCVWAARYLTPNGRRRILGSFVHGSMANALPQAIGAQFLDRGRQVVSLSGDGGFSMLMGDFLTAVQYGLPVKVVVFNNSSLGMVDLEMLVDGLPPHGTSYPHTDYGHRHRRRRARHPRRHPDRPARRAARGVRPRRAGPGRRGHRPRRARRPAEDHRRAGQRLRAGRRPQRPHRRGRPHDPPGPYQPAQHPPTLTIRGEQHDMRVTRAGIRTGLIASALTAALALAAAGPAPLASAAPRGTARVLAHLDITQGQRPENIALEPGGGAVVTFAYSRQVARIDHRGTVHVLATLPQPPAGSVTPALSSPFLGGIVRAQDGTLYFLYATGSADLTGLWRLRPGGTPQRVAALPADGLPNGLALDERTGRLYAADSVLGAVWRIPVTGGKATRWADAPALDSQGFLGANGLKLHDGAVWVSNLDQGTIVRIPVTGRGTAGPVQTRATGLTEIDDFAFTGHGDTLLAALNAENEIARVRSDGSHRTVLTGADGLQNPTSLAVRGDTAYIASGAYFTDEDPNILAARTGRTPR</sequence>
<feature type="compositionally biased region" description="Basic residues" evidence="4">
    <location>
        <begin position="545"/>
        <end position="563"/>
    </location>
</feature>
<dbReference type="SUPFAM" id="SSF63829">
    <property type="entry name" value="Calcium-dependent phosphotriesterase"/>
    <property type="match status" value="1"/>
</dbReference>